<dbReference type="AlphaFoldDB" id="A0A817QW31"/>
<feature type="compositionally biased region" description="Basic and acidic residues" evidence="1">
    <location>
        <begin position="980"/>
        <end position="994"/>
    </location>
</feature>
<comment type="caution">
    <text evidence="2">The sequence shown here is derived from an EMBL/GenBank/DDBJ whole genome shotgun (WGS) entry which is preliminary data.</text>
</comment>
<dbReference type="InterPro" id="IPR011989">
    <property type="entry name" value="ARM-like"/>
</dbReference>
<organism evidence="2 3">
    <name type="scientific">Rotaria socialis</name>
    <dbReference type="NCBI Taxonomy" id="392032"/>
    <lineage>
        <taxon>Eukaryota</taxon>
        <taxon>Metazoa</taxon>
        <taxon>Spiralia</taxon>
        <taxon>Gnathifera</taxon>
        <taxon>Rotifera</taxon>
        <taxon>Eurotatoria</taxon>
        <taxon>Bdelloidea</taxon>
        <taxon>Philodinida</taxon>
        <taxon>Philodinidae</taxon>
        <taxon>Rotaria</taxon>
    </lineage>
</organism>
<feature type="region of interest" description="Disordered" evidence="1">
    <location>
        <begin position="500"/>
        <end position="542"/>
    </location>
</feature>
<reference evidence="2" key="1">
    <citation type="submission" date="2021-02" db="EMBL/GenBank/DDBJ databases">
        <authorList>
            <person name="Nowell W R."/>
        </authorList>
    </citation>
    <scope>NUCLEOTIDE SEQUENCE</scope>
</reference>
<sequence>MIHPKVSSPSYAALRKKRRTSSGKTLVESAKSVRHHEKSFSAECEGPAPVRYADLYKREKARIEMAYMSKKKNAYLIAPDTLIPNSIFRKSLKKKETKPIEDILNNLQNLNFNNLPDKDDDEWSDLVDPDPVTKPTKEKLPKGALVSRQKDTMPDLFKRMLNEPWWKQEKDGKPNLRSMLLYLIEIIKLKQNDSFASACSYIAEIFRTSGIEPVIVNQILDILLHHLSKDKHHPLDVCTIHAIAEFMIERKDIIVQLLAYALALEANDKSRQEVINAIKFLTDVNTPDDIDLVLADMSLVHNAADENFSLKRIIDGIEGRTKNVVSRTNADNADDDIHPLLKKISEERWFSRGHFSITLDFVLDAIIEKMATASKKNLKTFTSYLAELNSVIGFSKEQFDRAANTVISILSHHDADYRLIAATALANLQQETKAIAIALLNSFLNDARVLVRAECCDSLKKLTGIMSDTVLTDCANEISYLQILPEDNFSLQNYLKEKNRLSTPTPTGEHRSVEIDEQPDDSNSIRTHDIEQTRSCSPSSQFIGTASIKNDFSRPATNEPSAFSVPSSLISSTTQLQTTIRVEINEKRNFDASYPPRPRRDRTPTEMNRQRQPPISAAKTSVPEELKRQRSSLLPNNTNMWDSYAKQNGTEKQTEITVQLISPIVLENISQKDADDSQSNVVPESNTLVNDQDPINDPVQKLLDEHKRTAGFYRMSNRRVLIPNKVSMTDLFCDQGHIVDDHDESQLSSLQHNTMNLLDLKRNQYHLNEVEFVQLLSSLVVRALQVHRQHETVIPGTLSGNFGSVLSISPMPLHATSKMYQFSSISPSKLPNLLHQQPTSRQFGQIQSNAQKRASKEGINVSKAQSIEGALSNLLKTNRDAKKSITFSSTAMQPSNPNHLDVTHAWLLIQLLKSQGAFNSENYLQKIIHSFPKFIPLLHTRIPPNVIPIIWNDPVIKQISSMFGNNQEAPIIESSPPRQPEIKAPRSIRDDDSPRSPIHYPTFIAREDNKKKFLPPIRGAKMNLPHHVLKFGFREIEVNSPDLQYQTSPDENRLTARRRRVCMHLMMSASDNAERREYVKSRLRNMVKNFETHTFMPIISRPPMF</sequence>
<feature type="region of interest" description="Disordered" evidence="1">
    <location>
        <begin position="1"/>
        <end position="38"/>
    </location>
</feature>
<evidence type="ECO:0000313" key="2">
    <source>
        <dbReference type="EMBL" id="CAF3219637.1"/>
    </source>
</evidence>
<name>A0A817QW31_9BILA</name>
<dbReference type="InterPro" id="IPR016024">
    <property type="entry name" value="ARM-type_fold"/>
</dbReference>
<dbReference type="EMBL" id="CAJNXB010002146">
    <property type="protein sequence ID" value="CAF3219637.1"/>
    <property type="molecule type" value="Genomic_DNA"/>
</dbReference>
<feature type="compositionally biased region" description="Polar residues" evidence="1">
    <location>
        <begin position="533"/>
        <end position="542"/>
    </location>
</feature>
<accession>A0A817QW31</accession>
<dbReference type="SUPFAM" id="SSF48371">
    <property type="entry name" value="ARM repeat"/>
    <property type="match status" value="1"/>
</dbReference>
<feature type="region of interest" description="Disordered" evidence="1">
    <location>
        <begin position="968"/>
        <end position="1000"/>
    </location>
</feature>
<feature type="region of interest" description="Disordered" evidence="1">
    <location>
        <begin position="587"/>
        <end position="626"/>
    </location>
</feature>
<feature type="compositionally biased region" description="Polar residues" evidence="1">
    <location>
        <begin position="677"/>
        <end position="690"/>
    </location>
</feature>
<proteinExistence type="predicted"/>
<feature type="region of interest" description="Disordered" evidence="1">
    <location>
        <begin position="671"/>
        <end position="696"/>
    </location>
</feature>
<protein>
    <submittedName>
        <fullName evidence="2">Uncharacterized protein</fullName>
    </submittedName>
</protein>
<dbReference type="OrthoDB" id="10029265at2759"/>
<evidence type="ECO:0000256" key="1">
    <source>
        <dbReference type="SAM" id="MobiDB-lite"/>
    </source>
</evidence>
<gene>
    <name evidence="2" type="ORF">TIS948_LOCUS13560</name>
</gene>
<dbReference type="Proteomes" id="UP000663825">
    <property type="component" value="Unassembled WGS sequence"/>
</dbReference>
<evidence type="ECO:0000313" key="3">
    <source>
        <dbReference type="Proteomes" id="UP000663825"/>
    </source>
</evidence>
<dbReference type="Gene3D" id="1.25.10.10">
    <property type="entry name" value="Leucine-rich Repeat Variant"/>
    <property type="match status" value="1"/>
</dbReference>